<sequence>KHVTIQHCLCKPAASALIRQGLFPCAPGKPSIAFDMNLLDLVGINMNYLAPNVSGWALTIEMFWRERGYVLGRRESLKRRFGNAFQWFTMMKEEVRASVNDFIAITRSSDGKSTDPDQGTERNVMEINGEDASRKSPKNEIDSGMETKANTVNPKPDALKEPSEHLQQCCPACFGGKELPQLHLSPAHVLVAVDANFAQTCLHAKHIDPVINHPLSYFLSTEEVEAMEKYVEEARSGKGSKKKGASKQTKPVIGDTSLSRLVPDDILEECMQSFIAAQEEIAKTSSKLYGSTGVMALLCRHDRVLWIVNLATPGEKQFYVYALLKRLLVNLPVSWHIGVLYDIACQIDRSMNKHGIFSEYRDRIHFAVSVFHAYGHQWICQLIYHPRKRWGFGFTDGEGCERFWSMMKRLIPSLRVSGHYRRIWMIDLYIHHSMTDTLWNLATRIRRIERKTKERLELAQIELKRCDVDEAEIKKEWEAQIEAQTAKMPKQSRKAGDKAIEMILRHRHEVVEWKGRLAILIKQQKELEEGSSLIRASEGQDEVTAAQKALTASMKKLLKAEKGLGIPARKRLEKLKGNGFLHHQLNAKALKSRLRAKLIAYRFERRKTIKVTKHSDIAEKDHAKAKTLVTRSKNTITSLIRKHNNLVKEMTNMRSKGVVPKASRVPTILEAAGIFALDIDSPIWLDEDMDGESVPPRWLADENMREAITHWLQISRAHEEQERLSHELRSMLIWQAGE</sequence>
<dbReference type="PANTHER" id="PTHR33096">
    <property type="entry name" value="CXC2 DOMAIN-CONTAINING PROTEIN"/>
    <property type="match status" value="1"/>
</dbReference>
<gene>
    <name evidence="2" type="ORF">M422DRAFT_79357</name>
</gene>
<reference evidence="2 3" key="1">
    <citation type="submission" date="2014-06" db="EMBL/GenBank/DDBJ databases">
        <title>Evolutionary Origins and Diversification of the Mycorrhizal Mutualists.</title>
        <authorList>
            <consortium name="DOE Joint Genome Institute"/>
            <consortium name="Mycorrhizal Genomics Consortium"/>
            <person name="Kohler A."/>
            <person name="Kuo A."/>
            <person name="Nagy L.G."/>
            <person name="Floudas D."/>
            <person name="Copeland A."/>
            <person name="Barry K.W."/>
            <person name="Cichocki N."/>
            <person name="Veneault-Fourrey C."/>
            <person name="LaButti K."/>
            <person name="Lindquist E.A."/>
            <person name="Lipzen A."/>
            <person name="Lundell T."/>
            <person name="Morin E."/>
            <person name="Murat C."/>
            <person name="Riley R."/>
            <person name="Ohm R."/>
            <person name="Sun H."/>
            <person name="Tunlid A."/>
            <person name="Henrissat B."/>
            <person name="Grigoriev I.V."/>
            <person name="Hibbett D.S."/>
            <person name="Martin F."/>
        </authorList>
    </citation>
    <scope>NUCLEOTIDE SEQUENCE [LARGE SCALE GENOMIC DNA]</scope>
    <source>
        <strain evidence="2 3">SS14</strain>
    </source>
</reference>
<feature type="compositionally biased region" description="Basic and acidic residues" evidence="1">
    <location>
        <begin position="131"/>
        <end position="141"/>
    </location>
</feature>
<evidence type="ECO:0008006" key="4">
    <source>
        <dbReference type="Google" id="ProtNLM"/>
    </source>
</evidence>
<feature type="compositionally biased region" description="Basic and acidic residues" evidence="1">
    <location>
        <begin position="109"/>
        <end position="124"/>
    </location>
</feature>
<feature type="non-terminal residue" evidence="2">
    <location>
        <position position="738"/>
    </location>
</feature>
<dbReference type="Pfam" id="PF18758">
    <property type="entry name" value="KDZ"/>
    <property type="match status" value="1"/>
</dbReference>
<evidence type="ECO:0000313" key="2">
    <source>
        <dbReference type="EMBL" id="KIJ40515.1"/>
    </source>
</evidence>
<dbReference type="HOGENOM" id="CLU_004552_10_1_1"/>
<dbReference type="Proteomes" id="UP000054279">
    <property type="component" value="Unassembled WGS sequence"/>
</dbReference>
<dbReference type="InterPro" id="IPR040521">
    <property type="entry name" value="KDZ"/>
</dbReference>
<feature type="non-terminal residue" evidence="2">
    <location>
        <position position="1"/>
    </location>
</feature>
<feature type="region of interest" description="Disordered" evidence="1">
    <location>
        <begin position="107"/>
        <end position="160"/>
    </location>
</feature>
<protein>
    <recommendedName>
        <fullName evidence="4">CxC1-like cysteine cluster associated with KDZ transposases domain-containing protein</fullName>
    </recommendedName>
</protein>
<accession>A0A0C9VQL2</accession>
<dbReference type="OrthoDB" id="3237105at2759"/>
<dbReference type="PANTHER" id="PTHR33096:SF1">
    <property type="entry name" value="CXC1-LIKE CYSTEINE CLUSTER ASSOCIATED WITH KDZ TRANSPOSASES DOMAIN-CONTAINING PROTEIN"/>
    <property type="match status" value="1"/>
</dbReference>
<organism evidence="2 3">
    <name type="scientific">Sphaerobolus stellatus (strain SS14)</name>
    <dbReference type="NCBI Taxonomy" id="990650"/>
    <lineage>
        <taxon>Eukaryota</taxon>
        <taxon>Fungi</taxon>
        <taxon>Dikarya</taxon>
        <taxon>Basidiomycota</taxon>
        <taxon>Agaricomycotina</taxon>
        <taxon>Agaricomycetes</taxon>
        <taxon>Phallomycetidae</taxon>
        <taxon>Geastrales</taxon>
        <taxon>Sphaerobolaceae</taxon>
        <taxon>Sphaerobolus</taxon>
    </lineage>
</organism>
<dbReference type="EMBL" id="KN837143">
    <property type="protein sequence ID" value="KIJ40515.1"/>
    <property type="molecule type" value="Genomic_DNA"/>
</dbReference>
<dbReference type="AlphaFoldDB" id="A0A0C9VQL2"/>
<evidence type="ECO:0000256" key="1">
    <source>
        <dbReference type="SAM" id="MobiDB-lite"/>
    </source>
</evidence>
<keyword evidence="3" id="KW-1185">Reference proteome</keyword>
<proteinExistence type="predicted"/>
<name>A0A0C9VQL2_SPHS4</name>
<evidence type="ECO:0000313" key="3">
    <source>
        <dbReference type="Proteomes" id="UP000054279"/>
    </source>
</evidence>